<accession>G2R2M1</accession>
<dbReference type="GeneID" id="11515777"/>
<dbReference type="HOGENOM" id="CLU_1533620_0_0_1"/>
<dbReference type="Proteomes" id="UP000008181">
    <property type="component" value="Chromosome 2"/>
</dbReference>
<dbReference type="OrthoDB" id="4578625at2759"/>
<dbReference type="KEGG" id="ttt:THITE_2108683"/>
<keyword evidence="3" id="KW-1185">Reference proteome</keyword>
<dbReference type="Proteomes" id="UP000008181">
    <property type="component" value="Chromosome 1"/>
</dbReference>
<dbReference type="EMBL" id="CP003010">
    <property type="protein sequence ID" value="AEO66697.1"/>
    <property type="molecule type" value="Genomic_DNA"/>
</dbReference>
<reference evidence="2 3" key="1">
    <citation type="journal article" date="2011" name="Nat. Biotechnol.">
        <title>Comparative genomic analysis of the thermophilic biomass-degrading fungi Myceliophthora thermophila and Thielavia terrestris.</title>
        <authorList>
            <person name="Berka R.M."/>
            <person name="Grigoriev I.V."/>
            <person name="Otillar R."/>
            <person name="Salamov A."/>
            <person name="Grimwood J."/>
            <person name="Reid I."/>
            <person name="Ishmael N."/>
            <person name="John T."/>
            <person name="Darmond C."/>
            <person name="Moisan M.-C."/>
            <person name="Henrissat B."/>
            <person name="Coutinho P.M."/>
            <person name="Lombard V."/>
            <person name="Natvig D.O."/>
            <person name="Lindquist E."/>
            <person name="Schmutz J."/>
            <person name="Lucas S."/>
            <person name="Harris P."/>
            <person name="Powlowski J."/>
            <person name="Bellemare A."/>
            <person name="Taylor D."/>
            <person name="Butler G."/>
            <person name="de Vries R.P."/>
            <person name="Allijn I.E."/>
            <person name="van den Brink J."/>
            <person name="Ushinsky S."/>
            <person name="Storms R."/>
            <person name="Powell A.J."/>
            <person name="Paulsen I.T."/>
            <person name="Elbourne L.D.H."/>
            <person name="Baker S.E."/>
            <person name="Magnuson J."/>
            <person name="LaBoissiere S."/>
            <person name="Clutterbuck A.J."/>
            <person name="Martinez D."/>
            <person name="Wogulis M."/>
            <person name="de Leon A.L."/>
            <person name="Rey M.W."/>
            <person name="Tsang A."/>
        </authorList>
    </citation>
    <scope>NUCLEOTIDE SEQUENCE [LARGE SCALE GENOMIC DNA]</scope>
    <source>
        <strain evidence="3">ATCC 38088 / NRRL 8126</strain>
        <strain evidence="2">NRRL 8126</strain>
    </source>
</reference>
<dbReference type="RefSeq" id="XP_003649768.1">
    <property type="nucleotide sequence ID" value="XM_003649720.1"/>
</dbReference>
<organism evidence="2 3">
    <name type="scientific">Thermothielavioides terrestris (strain ATCC 38088 / NRRL 8126)</name>
    <name type="common">Thielavia terrestris</name>
    <dbReference type="NCBI Taxonomy" id="578455"/>
    <lineage>
        <taxon>Eukaryota</taxon>
        <taxon>Fungi</taxon>
        <taxon>Dikarya</taxon>
        <taxon>Ascomycota</taxon>
        <taxon>Pezizomycotina</taxon>
        <taxon>Sordariomycetes</taxon>
        <taxon>Sordariomycetidae</taxon>
        <taxon>Sordariales</taxon>
        <taxon>Chaetomiaceae</taxon>
        <taxon>Thermothielavioides</taxon>
        <taxon>Thermothielavioides terrestris</taxon>
    </lineage>
</organism>
<dbReference type="EMBL" id="CP003009">
    <property type="protein sequence ID" value="AEO63432.1"/>
    <property type="molecule type" value="Genomic_DNA"/>
</dbReference>
<proteinExistence type="predicted"/>
<dbReference type="GeneID" id="11521065"/>
<gene>
    <name evidence="1" type="ORF">THITE_2108683</name>
    <name evidence="2" type="ORF">THITE_2115001</name>
</gene>
<dbReference type="AlphaFoldDB" id="G2R2M1"/>
<sequence>MVPVDGDKPHMMITVLEPAVAPEGNLLWSEFNAIIALLESRIRMGQFTDHHTKPVRPCPSSTPKPAGYLTNPSHTQVLIIAFQRDTHARITQAHIDAETNNVVIRQSRQLELVGAPGEPPADAYLLLRWMLNSPVGATKYEDEELAGKGERKKDVETGRAELPIAHELVAVESAS</sequence>
<dbReference type="KEGG" id="ttt:THITE_2115001"/>
<protein>
    <submittedName>
        <fullName evidence="2">Uncharacterized protein</fullName>
    </submittedName>
</protein>
<evidence type="ECO:0000313" key="2">
    <source>
        <dbReference type="EMBL" id="AEO66697.1"/>
    </source>
</evidence>
<evidence type="ECO:0000313" key="1">
    <source>
        <dbReference type="EMBL" id="AEO63432.1"/>
    </source>
</evidence>
<name>G2R2M1_THETT</name>
<dbReference type="RefSeq" id="XP_003653033.1">
    <property type="nucleotide sequence ID" value="XM_003652985.1"/>
</dbReference>
<evidence type="ECO:0000313" key="3">
    <source>
        <dbReference type="Proteomes" id="UP000008181"/>
    </source>
</evidence>